<evidence type="ECO:0000313" key="3">
    <source>
        <dbReference type="EMBL" id="EXI69539.1"/>
    </source>
</evidence>
<feature type="transmembrane region" description="Helical" evidence="1">
    <location>
        <begin position="162"/>
        <end position="183"/>
    </location>
</feature>
<reference evidence="3" key="1">
    <citation type="submission" date="2014-02" db="EMBL/GenBank/DDBJ databases">
        <title>Expanding our view of genomic diversity in Candidatus Accumulibacter clades.</title>
        <authorList>
            <person name="Skennerton C.T."/>
            <person name="Barr J.J."/>
            <person name="Slater F.R."/>
            <person name="Bond P.L."/>
            <person name="Tyson G.W."/>
        </authorList>
    </citation>
    <scope>NUCLEOTIDE SEQUENCE [LARGE SCALE GENOMIC DNA]</scope>
</reference>
<feature type="signal peptide" evidence="2">
    <location>
        <begin position="1"/>
        <end position="22"/>
    </location>
</feature>
<keyword evidence="4" id="KW-1185">Reference proteome</keyword>
<dbReference type="EMBL" id="JFAX01000001">
    <property type="protein sequence ID" value="EXI69539.1"/>
    <property type="molecule type" value="Genomic_DNA"/>
</dbReference>
<protein>
    <submittedName>
        <fullName evidence="3">Uncharacterized protein</fullName>
    </submittedName>
</protein>
<keyword evidence="2" id="KW-0732">Signal</keyword>
<keyword evidence="1" id="KW-1133">Transmembrane helix</keyword>
<evidence type="ECO:0000256" key="2">
    <source>
        <dbReference type="SAM" id="SignalP"/>
    </source>
</evidence>
<evidence type="ECO:0000256" key="1">
    <source>
        <dbReference type="SAM" id="Phobius"/>
    </source>
</evidence>
<comment type="caution">
    <text evidence="3">The sequence shown here is derived from an EMBL/GenBank/DDBJ whole genome shotgun (WGS) entry which is preliminary data.</text>
</comment>
<proteinExistence type="predicted"/>
<keyword evidence="1" id="KW-0472">Membrane</keyword>
<gene>
    <name evidence="3" type="ORF">AW08_00032</name>
</gene>
<name>A0A011PT44_9PROT</name>
<keyword evidence="1" id="KW-0812">Transmembrane</keyword>
<dbReference type="STRING" id="1454001.AW08_00032"/>
<evidence type="ECO:0000313" key="4">
    <source>
        <dbReference type="Proteomes" id="UP000020218"/>
    </source>
</evidence>
<accession>A0A011PT44</accession>
<organism evidence="3 4">
    <name type="scientific">Candidatus Accumulibacter adjunctus</name>
    <dbReference type="NCBI Taxonomy" id="1454001"/>
    <lineage>
        <taxon>Bacteria</taxon>
        <taxon>Pseudomonadati</taxon>
        <taxon>Pseudomonadota</taxon>
        <taxon>Betaproteobacteria</taxon>
        <taxon>Candidatus Accumulibacter</taxon>
    </lineage>
</organism>
<dbReference type="AlphaFoldDB" id="A0A011PT44"/>
<feature type="transmembrane region" description="Helical" evidence="1">
    <location>
        <begin position="32"/>
        <end position="56"/>
    </location>
</feature>
<feature type="chain" id="PRO_5001463004" evidence="2">
    <location>
        <begin position="23"/>
        <end position="226"/>
    </location>
</feature>
<dbReference type="Proteomes" id="UP000020218">
    <property type="component" value="Unassembled WGS sequence"/>
</dbReference>
<dbReference type="PATRIC" id="fig|1454001.3.peg.209"/>
<sequence length="226" mass="24630">MRRCSRWIWLFLIVLSALPVRAASLADGFSRLPAGAVVLLMPLDIELFSVSAGGILEPQAEWTEKAHANLRQAFLTRSSALQINFMPLPGAVDDVVERLNRLHGAVGQAIALHHRGAFALPTKEGRLDWSLGEEAALLRERTGADYALFAFVRDSYASNERVAMMVVGLLLGVGLGGGMQVGYASLVDLSTGRVVWFNTLLRASGDLREPEKARESCDALLDKFPE</sequence>